<reference evidence="1" key="2">
    <citation type="journal article" date="2015" name="Fish Shellfish Immunol.">
        <title>Early steps in the European eel (Anguilla anguilla)-Vibrio vulnificus interaction in the gills: Role of the RtxA13 toxin.</title>
        <authorList>
            <person name="Callol A."/>
            <person name="Pajuelo D."/>
            <person name="Ebbesson L."/>
            <person name="Teles M."/>
            <person name="MacKenzie S."/>
            <person name="Amaro C."/>
        </authorList>
    </citation>
    <scope>NUCLEOTIDE SEQUENCE</scope>
</reference>
<accession>A0A0E9S9P4</accession>
<sequence length="56" mass="6197">MSRTAVTHLGIKPIALNLQAQFPKHCATPLASYQADDLAKVHNITVIQHSKRTTIF</sequence>
<protein>
    <submittedName>
        <fullName evidence="1">Uncharacterized protein</fullName>
    </submittedName>
</protein>
<evidence type="ECO:0000313" key="1">
    <source>
        <dbReference type="EMBL" id="JAH37395.1"/>
    </source>
</evidence>
<dbReference type="AlphaFoldDB" id="A0A0E9S9P4"/>
<dbReference type="EMBL" id="GBXM01071182">
    <property type="protein sequence ID" value="JAH37395.1"/>
    <property type="molecule type" value="Transcribed_RNA"/>
</dbReference>
<name>A0A0E9S9P4_ANGAN</name>
<reference evidence="1" key="1">
    <citation type="submission" date="2014-11" db="EMBL/GenBank/DDBJ databases">
        <authorList>
            <person name="Amaro Gonzalez C."/>
        </authorList>
    </citation>
    <scope>NUCLEOTIDE SEQUENCE</scope>
</reference>
<organism evidence="1">
    <name type="scientific">Anguilla anguilla</name>
    <name type="common">European freshwater eel</name>
    <name type="synonym">Muraena anguilla</name>
    <dbReference type="NCBI Taxonomy" id="7936"/>
    <lineage>
        <taxon>Eukaryota</taxon>
        <taxon>Metazoa</taxon>
        <taxon>Chordata</taxon>
        <taxon>Craniata</taxon>
        <taxon>Vertebrata</taxon>
        <taxon>Euteleostomi</taxon>
        <taxon>Actinopterygii</taxon>
        <taxon>Neopterygii</taxon>
        <taxon>Teleostei</taxon>
        <taxon>Anguilliformes</taxon>
        <taxon>Anguillidae</taxon>
        <taxon>Anguilla</taxon>
    </lineage>
</organism>
<proteinExistence type="predicted"/>